<keyword evidence="1" id="KW-0472">Membrane</keyword>
<protein>
    <submittedName>
        <fullName evidence="2">Uncharacterized protein</fullName>
    </submittedName>
</protein>
<sequence length="153" mass="17628">MKIYNLSIVFGILIVLETFIETSDHLINSVVNLFLGNLCACFYNCFFVVFEGSVWFAALVYTCCYFAPHIIDDIQIRRLLSPEELSGNPARIPKQQLLRPQLKLLDFWTAKLVAELPLMSATSFDIRPAHQSRNAAHRKRPYSPRDLYLRGNF</sequence>
<evidence type="ECO:0000256" key="1">
    <source>
        <dbReference type="SAM" id="Phobius"/>
    </source>
</evidence>
<evidence type="ECO:0000313" key="2">
    <source>
        <dbReference type="EMBL" id="KAA6386414.1"/>
    </source>
</evidence>
<comment type="caution">
    <text evidence="2">The sequence shown here is derived from an EMBL/GenBank/DDBJ whole genome shotgun (WGS) entry which is preliminary data.</text>
</comment>
<dbReference type="Proteomes" id="UP000324800">
    <property type="component" value="Unassembled WGS sequence"/>
</dbReference>
<keyword evidence="1" id="KW-0812">Transmembrane</keyword>
<gene>
    <name evidence="2" type="ORF">EZS28_018061</name>
</gene>
<proteinExistence type="predicted"/>
<keyword evidence="1" id="KW-1133">Transmembrane helix</keyword>
<name>A0A5J4VUM6_9EUKA</name>
<feature type="transmembrane region" description="Helical" evidence="1">
    <location>
        <begin position="55"/>
        <end position="71"/>
    </location>
</feature>
<feature type="transmembrane region" description="Helical" evidence="1">
    <location>
        <begin position="30"/>
        <end position="49"/>
    </location>
</feature>
<reference evidence="2 3" key="1">
    <citation type="submission" date="2019-03" db="EMBL/GenBank/DDBJ databases">
        <title>Single cell metagenomics reveals metabolic interactions within the superorganism composed of flagellate Streblomastix strix and complex community of Bacteroidetes bacteria on its surface.</title>
        <authorList>
            <person name="Treitli S.C."/>
            <person name="Kolisko M."/>
            <person name="Husnik F."/>
            <person name="Keeling P."/>
            <person name="Hampl V."/>
        </authorList>
    </citation>
    <scope>NUCLEOTIDE SEQUENCE [LARGE SCALE GENOMIC DNA]</scope>
    <source>
        <strain evidence="2">ST1C</strain>
    </source>
</reference>
<organism evidence="2 3">
    <name type="scientific">Streblomastix strix</name>
    <dbReference type="NCBI Taxonomy" id="222440"/>
    <lineage>
        <taxon>Eukaryota</taxon>
        <taxon>Metamonada</taxon>
        <taxon>Preaxostyla</taxon>
        <taxon>Oxymonadida</taxon>
        <taxon>Streblomastigidae</taxon>
        <taxon>Streblomastix</taxon>
    </lineage>
</organism>
<dbReference type="EMBL" id="SNRW01004815">
    <property type="protein sequence ID" value="KAA6386414.1"/>
    <property type="molecule type" value="Genomic_DNA"/>
</dbReference>
<dbReference type="AlphaFoldDB" id="A0A5J4VUM6"/>
<evidence type="ECO:0000313" key="3">
    <source>
        <dbReference type="Proteomes" id="UP000324800"/>
    </source>
</evidence>
<accession>A0A5J4VUM6</accession>
<feature type="transmembrane region" description="Helical" evidence="1">
    <location>
        <begin position="6"/>
        <end position="23"/>
    </location>
</feature>